<dbReference type="GO" id="GO:0005829">
    <property type="term" value="C:cytosol"/>
    <property type="evidence" value="ECO:0007669"/>
    <property type="project" value="TreeGrafter"/>
</dbReference>
<dbReference type="PROSITE" id="PS50956">
    <property type="entry name" value="HTH_ASNC_2"/>
    <property type="match status" value="1"/>
</dbReference>
<dbReference type="InterPro" id="IPR011008">
    <property type="entry name" value="Dimeric_a/b-barrel"/>
</dbReference>
<dbReference type="Gene3D" id="3.30.70.920">
    <property type="match status" value="1"/>
</dbReference>
<evidence type="ECO:0000256" key="2">
    <source>
        <dbReference type="ARBA" id="ARBA00023125"/>
    </source>
</evidence>
<keyword evidence="1" id="KW-0805">Transcription regulation</keyword>
<evidence type="ECO:0000259" key="4">
    <source>
        <dbReference type="PROSITE" id="PS50956"/>
    </source>
</evidence>
<keyword evidence="3" id="KW-0804">Transcription</keyword>
<organism evidence="5 6">
    <name type="scientific">Arthrobacter terrae</name>
    <dbReference type="NCBI Taxonomy" id="2935737"/>
    <lineage>
        <taxon>Bacteria</taxon>
        <taxon>Bacillati</taxon>
        <taxon>Actinomycetota</taxon>
        <taxon>Actinomycetes</taxon>
        <taxon>Micrococcales</taxon>
        <taxon>Micrococcaceae</taxon>
        <taxon>Arthrobacter</taxon>
    </lineage>
</organism>
<dbReference type="SUPFAM" id="SSF46785">
    <property type="entry name" value="Winged helix' DNA-binding domain"/>
    <property type="match status" value="1"/>
</dbReference>
<dbReference type="InterPro" id="IPR019887">
    <property type="entry name" value="Tscrpt_reg_AsnC/Lrp_C"/>
</dbReference>
<dbReference type="RefSeq" id="WP_196397253.1">
    <property type="nucleotide sequence ID" value="NZ_JADNYM010000016.1"/>
</dbReference>
<comment type="caution">
    <text evidence="5">The sequence shown here is derived from an EMBL/GenBank/DDBJ whole genome shotgun (WGS) entry which is preliminary data.</text>
</comment>
<dbReference type="GO" id="GO:0043565">
    <property type="term" value="F:sequence-specific DNA binding"/>
    <property type="evidence" value="ECO:0007669"/>
    <property type="project" value="InterPro"/>
</dbReference>
<dbReference type="PANTHER" id="PTHR30154:SF34">
    <property type="entry name" value="TRANSCRIPTIONAL REGULATOR AZLB"/>
    <property type="match status" value="1"/>
</dbReference>
<dbReference type="Pfam" id="PF13404">
    <property type="entry name" value="HTH_AsnC-type"/>
    <property type="match status" value="1"/>
</dbReference>
<name>A0A931CL87_9MICC</name>
<dbReference type="InterPro" id="IPR000485">
    <property type="entry name" value="AsnC-type_HTH_dom"/>
</dbReference>
<dbReference type="Proteomes" id="UP000655366">
    <property type="component" value="Unassembled WGS sequence"/>
</dbReference>
<keyword evidence="2" id="KW-0238">DNA-binding</keyword>
<gene>
    <name evidence="5" type="ORF">IV500_13075</name>
</gene>
<evidence type="ECO:0000256" key="1">
    <source>
        <dbReference type="ARBA" id="ARBA00023015"/>
    </source>
</evidence>
<reference evidence="5 6" key="1">
    <citation type="submission" date="2020-11" db="EMBL/GenBank/DDBJ databases">
        <title>Arthrobacter antarcticus sp. nov., isolated from Antarctic Soil.</title>
        <authorList>
            <person name="Li J."/>
        </authorList>
    </citation>
    <scope>NUCLEOTIDE SEQUENCE [LARGE SCALE GENOMIC DNA]</scope>
    <source>
        <strain evidence="5 6">Z1-20</strain>
    </source>
</reference>
<dbReference type="AlphaFoldDB" id="A0A931CL87"/>
<dbReference type="PANTHER" id="PTHR30154">
    <property type="entry name" value="LEUCINE-RESPONSIVE REGULATORY PROTEIN"/>
    <property type="match status" value="1"/>
</dbReference>
<accession>A0A931CL87</accession>
<keyword evidence="6" id="KW-1185">Reference proteome</keyword>
<dbReference type="GO" id="GO:0043200">
    <property type="term" value="P:response to amino acid"/>
    <property type="evidence" value="ECO:0007669"/>
    <property type="project" value="TreeGrafter"/>
</dbReference>
<dbReference type="InterPro" id="IPR036388">
    <property type="entry name" value="WH-like_DNA-bd_sf"/>
</dbReference>
<protein>
    <submittedName>
        <fullName evidence="5">Lrp/AsnC family transcriptional regulator</fullName>
    </submittedName>
</protein>
<dbReference type="InterPro" id="IPR019888">
    <property type="entry name" value="Tscrpt_reg_AsnC-like"/>
</dbReference>
<evidence type="ECO:0000313" key="6">
    <source>
        <dbReference type="Proteomes" id="UP000655366"/>
    </source>
</evidence>
<dbReference type="PRINTS" id="PR00033">
    <property type="entry name" value="HTHASNC"/>
</dbReference>
<dbReference type="InterPro" id="IPR036390">
    <property type="entry name" value="WH_DNA-bd_sf"/>
</dbReference>
<dbReference type="SUPFAM" id="SSF54909">
    <property type="entry name" value="Dimeric alpha+beta barrel"/>
    <property type="match status" value="1"/>
</dbReference>
<proteinExistence type="predicted"/>
<sequence length="157" mass="17550">MSKLDAMDLKLLLELVRDPRAQIGELGETLGVARNTVQTRLRRLLRSGTLRDGGREVDLAAIDYDVVAFVTIEVTHRELDGVITALRKQPQVLEVYEISGRGDVWCRIAATDVHHLQNALRALLRIRGVIRTETSLALHEHIPYRVQPLLGGMAADQ</sequence>
<dbReference type="EMBL" id="JADNYM010000016">
    <property type="protein sequence ID" value="MBG0740313.1"/>
    <property type="molecule type" value="Genomic_DNA"/>
</dbReference>
<evidence type="ECO:0000313" key="5">
    <source>
        <dbReference type="EMBL" id="MBG0740313.1"/>
    </source>
</evidence>
<dbReference type="Gene3D" id="1.10.10.10">
    <property type="entry name" value="Winged helix-like DNA-binding domain superfamily/Winged helix DNA-binding domain"/>
    <property type="match status" value="1"/>
</dbReference>
<dbReference type="SMART" id="SM00344">
    <property type="entry name" value="HTH_ASNC"/>
    <property type="match status" value="1"/>
</dbReference>
<evidence type="ECO:0000256" key="3">
    <source>
        <dbReference type="ARBA" id="ARBA00023163"/>
    </source>
</evidence>
<dbReference type="Pfam" id="PF01037">
    <property type="entry name" value="AsnC_trans_reg"/>
    <property type="match status" value="1"/>
</dbReference>
<feature type="domain" description="HTH asnC-type" evidence="4">
    <location>
        <begin position="4"/>
        <end position="65"/>
    </location>
</feature>